<dbReference type="InterPro" id="IPR027405">
    <property type="entry name" value="YidB-like"/>
</dbReference>
<evidence type="ECO:0000313" key="2">
    <source>
        <dbReference type="Proteomes" id="UP000608024"/>
    </source>
</evidence>
<dbReference type="Gene3D" id="1.10.10.690">
    <property type="entry name" value="YidB-like"/>
    <property type="match status" value="1"/>
</dbReference>
<evidence type="ECO:0008006" key="3">
    <source>
        <dbReference type="Google" id="ProtNLM"/>
    </source>
</evidence>
<sequence length="123" mass="12493">MAGNDPGGLGGGVLGALLRVLQHRGGVGNNPLDGLIDSFTAAGLGDRIESWVASGENRPVTGAQVRRALSGGTLEQVAAEAGATPDEAADELARLLPGVVDELTPDGQVPSASLEDVIRHHRL</sequence>
<dbReference type="AlphaFoldDB" id="A0A919DVR2"/>
<name>A0A919DVR2_9ACTN</name>
<reference evidence="1" key="2">
    <citation type="submission" date="2020-09" db="EMBL/GenBank/DDBJ databases">
        <authorList>
            <person name="Sun Q."/>
            <person name="Ohkuma M."/>
        </authorList>
    </citation>
    <scope>NUCLEOTIDE SEQUENCE</scope>
    <source>
        <strain evidence="1">JCM 4784</strain>
    </source>
</reference>
<dbReference type="InterPro" id="IPR045372">
    <property type="entry name" value="YidB"/>
</dbReference>
<dbReference type="Pfam" id="PF20159">
    <property type="entry name" value="YidB"/>
    <property type="match status" value="1"/>
</dbReference>
<dbReference type="EMBL" id="BNBT01000130">
    <property type="protein sequence ID" value="GHE83763.1"/>
    <property type="molecule type" value="Genomic_DNA"/>
</dbReference>
<evidence type="ECO:0000313" key="1">
    <source>
        <dbReference type="EMBL" id="GHE83763.1"/>
    </source>
</evidence>
<organism evidence="1 2">
    <name type="scientific">Streptomyces longispororuber</name>
    <dbReference type="NCBI Taxonomy" id="68230"/>
    <lineage>
        <taxon>Bacteria</taxon>
        <taxon>Bacillati</taxon>
        <taxon>Actinomycetota</taxon>
        <taxon>Actinomycetes</taxon>
        <taxon>Kitasatosporales</taxon>
        <taxon>Streptomycetaceae</taxon>
        <taxon>Streptomyces</taxon>
    </lineage>
</organism>
<keyword evidence="2" id="KW-1185">Reference proteome</keyword>
<dbReference type="Proteomes" id="UP000608024">
    <property type="component" value="Unassembled WGS sequence"/>
</dbReference>
<protein>
    <recommendedName>
        <fullName evidence="3">DUF937 domain-containing protein</fullName>
    </recommendedName>
</protein>
<dbReference type="SUPFAM" id="SSF140804">
    <property type="entry name" value="YidB-like"/>
    <property type="match status" value="1"/>
</dbReference>
<proteinExistence type="predicted"/>
<gene>
    <name evidence="1" type="ORF">GCM10018785_59610</name>
</gene>
<reference evidence="1" key="1">
    <citation type="journal article" date="2014" name="Int. J. Syst. Evol. Microbiol.">
        <title>Complete genome sequence of Corynebacterium casei LMG S-19264T (=DSM 44701T), isolated from a smear-ripened cheese.</title>
        <authorList>
            <consortium name="US DOE Joint Genome Institute (JGI-PGF)"/>
            <person name="Walter F."/>
            <person name="Albersmeier A."/>
            <person name="Kalinowski J."/>
            <person name="Ruckert C."/>
        </authorList>
    </citation>
    <scope>NUCLEOTIDE SEQUENCE</scope>
    <source>
        <strain evidence="1">JCM 4784</strain>
    </source>
</reference>
<accession>A0A919DVR2</accession>
<comment type="caution">
    <text evidence="1">The sequence shown here is derived from an EMBL/GenBank/DDBJ whole genome shotgun (WGS) entry which is preliminary data.</text>
</comment>